<evidence type="ECO:0000256" key="1">
    <source>
        <dbReference type="SAM" id="MobiDB-lite"/>
    </source>
</evidence>
<organism evidence="3 4">
    <name type="scientific">Jaapia argillacea MUCL 33604</name>
    <dbReference type="NCBI Taxonomy" id="933084"/>
    <lineage>
        <taxon>Eukaryota</taxon>
        <taxon>Fungi</taxon>
        <taxon>Dikarya</taxon>
        <taxon>Basidiomycota</taxon>
        <taxon>Agaricomycotina</taxon>
        <taxon>Agaricomycetes</taxon>
        <taxon>Agaricomycetidae</taxon>
        <taxon>Jaapiales</taxon>
        <taxon>Jaapiaceae</taxon>
        <taxon>Jaapia</taxon>
    </lineage>
</organism>
<dbReference type="AlphaFoldDB" id="A0A067QAB1"/>
<feature type="domain" description="AMP-dependent synthetase/ligase" evidence="2">
    <location>
        <begin position="165"/>
        <end position="601"/>
    </location>
</feature>
<evidence type="ECO:0000313" key="3">
    <source>
        <dbReference type="EMBL" id="KDQ59521.1"/>
    </source>
</evidence>
<dbReference type="GO" id="GO:0004467">
    <property type="term" value="F:long-chain fatty acid-CoA ligase activity"/>
    <property type="evidence" value="ECO:0007669"/>
    <property type="project" value="TreeGrafter"/>
</dbReference>
<dbReference type="Pfam" id="PF00501">
    <property type="entry name" value="AMP-binding"/>
    <property type="match status" value="1"/>
</dbReference>
<dbReference type="GO" id="GO:0005783">
    <property type="term" value="C:endoplasmic reticulum"/>
    <property type="evidence" value="ECO:0007669"/>
    <property type="project" value="TreeGrafter"/>
</dbReference>
<sequence length="640" mass="68336">MQAQVKVQRGGVAKPGSSINFDQTCTPFPTFGVNTTPLIFHVVCLVLPPPTLWPLHRSCPSQTKFIGAMALTDYLVTDDLTILLSLVAASLFLLHNLYRPQPLVHPILLGRQSDAARVRNPKESAVYRNYGTGMLGRLPMRPAKDVNLVGDLVKPDSDAERTLWNTKITNAQLKERVAAFGTGLVRHAGLIPKDSSVLLLLNDSIEFLITDLALASHQMASFTLTSLSLLSPLLESHPPSAIITHAHFLPQLLELIYDSHEHGHHTIIVVGEINGEVARKGLGVTKVFEWAEVEKAGSKVETVITPAPGPNDVFTVSFYPSSTSPTGFKGAHLTHANITAGVTATRLLLPLSNPISPMDSMLSAHSLSTAFGRAVAYTAIYEGTSFGTVGNSAIFRMDGTEPTRDIKDLTSSSSSLPSPTILFIFPSHLRSLTISIISRAKSHASSLLFPMAWRHKLSAISEGFLSKGGLWDRLVFEGARQGVVGEGAGSFRGIVVAGGPVDSVLLTPARIALSVPLVNAHIHPLVSGPVMATHLLDLQSFVDPTPQVEARPEPTTEDVAHVGPPAINIEVKLVGVDDDAVEAGADPEGEVFVKGPSVGSGVGVDGENRVGGEEEEGWVSLEERARVLTNGTFKIVGRKA</sequence>
<dbReference type="Gene3D" id="3.40.50.12780">
    <property type="entry name" value="N-terminal domain of ligase-like"/>
    <property type="match status" value="1"/>
</dbReference>
<keyword evidence="4" id="KW-1185">Reference proteome</keyword>
<evidence type="ECO:0000259" key="2">
    <source>
        <dbReference type="Pfam" id="PF00501"/>
    </source>
</evidence>
<dbReference type="EMBL" id="KL197715">
    <property type="protein sequence ID" value="KDQ59521.1"/>
    <property type="molecule type" value="Genomic_DNA"/>
</dbReference>
<protein>
    <recommendedName>
        <fullName evidence="2">AMP-dependent synthetase/ligase domain-containing protein</fullName>
    </recommendedName>
</protein>
<name>A0A067QAB1_9AGAM</name>
<dbReference type="Proteomes" id="UP000027265">
    <property type="component" value="Unassembled WGS sequence"/>
</dbReference>
<feature type="region of interest" description="Disordered" evidence="1">
    <location>
        <begin position="594"/>
        <end position="615"/>
    </location>
</feature>
<dbReference type="InterPro" id="IPR042099">
    <property type="entry name" value="ANL_N_sf"/>
</dbReference>
<dbReference type="OrthoDB" id="1700726at2759"/>
<accession>A0A067QAB1</accession>
<gene>
    <name evidence="3" type="ORF">JAAARDRAFT_33097</name>
</gene>
<dbReference type="GO" id="GO:0016020">
    <property type="term" value="C:membrane"/>
    <property type="evidence" value="ECO:0007669"/>
    <property type="project" value="TreeGrafter"/>
</dbReference>
<evidence type="ECO:0000313" key="4">
    <source>
        <dbReference type="Proteomes" id="UP000027265"/>
    </source>
</evidence>
<dbReference type="PANTHER" id="PTHR43272">
    <property type="entry name" value="LONG-CHAIN-FATTY-ACID--COA LIGASE"/>
    <property type="match status" value="1"/>
</dbReference>
<dbReference type="PANTHER" id="PTHR43272:SF11">
    <property type="entry name" value="AMP-DEPENDENT SYNTHETASE_LIGASE DOMAIN-CONTAINING PROTEIN"/>
    <property type="match status" value="1"/>
</dbReference>
<dbReference type="HOGENOM" id="CLU_502652_0_0_1"/>
<dbReference type="InParanoid" id="A0A067QAB1"/>
<dbReference type="SUPFAM" id="SSF56801">
    <property type="entry name" value="Acetyl-CoA synthetase-like"/>
    <property type="match status" value="1"/>
</dbReference>
<dbReference type="InterPro" id="IPR000873">
    <property type="entry name" value="AMP-dep_synth/lig_dom"/>
</dbReference>
<reference evidence="4" key="1">
    <citation type="journal article" date="2014" name="Proc. Natl. Acad. Sci. U.S.A.">
        <title>Extensive sampling of basidiomycete genomes demonstrates inadequacy of the white-rot/brown-rot paradigm for wood decay fungi.</title>
        <authorList>
            <person name="Riley R."/>
            <person name="Salamov A.A."/>
            <person name="Brown D.W."/>
            <person name="Nagy L.G."/>
            <person name="Floudas D."/>
            <person name="Held B.W."/>
            <person name="Levasseur A."/>
            <person name="Lombard V."/>
            <person name="Morin E."/>
            <person name="Otillar R."/>
            <person name="Lindquist E.A."/>
            <person name="Sun H."/>
            <person name="LaButti K.M."/>
            <person name="Schmutz J."/>
            <person name="Jabbour D."/>
            <person name="Luo H."/>
            <person name="Baker S.E."/>
            <person name="Pisabarro A.G."/>
            <person name="Walton J.D."/>
            <person name="Blanchette R.A."/>
            <person name="Henrissat B."/>
            <person name="Martin F."/>
            <person name="Cullen D."/>
            <person name="Hibbett D.S."/>
            <person name="Grigoriev I.V."/>
        </authorList>
    </citation>
    <scope>NUCLEOTIDE SEQUENCE [LARGE SCALE GENOMIC DNA]</scope>
    <source>
        <strain evidence="4">MUCL 33604</strain>
    </source>
</reference>
<proteinExistence type="predicted"/>
<dbReference type="STRING" id="933084.A0A067QAB1"/>